<gene>
    <name evidence="3" type="ORF">ACFO4O_17410</name>
</gene>
<evidence type="ECO:0000256" key="1">
    <source>
        <dbReference type="SAM" id="MobiDB-lite"/>
    </source>
</evidence>
<dbReference type="InterPro" id="IPR003607">
    <property type="entry name" value="HD/PDEase_dom"/>
</dbReference>
<feature type="region of interest" description="Disordered" evidence="1">
    <location>
        <begin position="62"/>
        <end position="82"/>
    </location>
</feature>
<keyword evidence="3" id="KW-0378">Hydrolase</keyword>
<evidence type="ECO:0000259" key="2">
    <source>
        <dbReference type="PROSITE" id="PS51832"/>
    </source>
</evidence>
<dbReference type="InterPro" id="IPR037522">
    <property type="entry name" value="HD_GYP_dom"/>
</dbReference>
<organism evidence="3 4">
    <name type="scientific">Glaciecola siphonariae</name>
    <dbReference type="NCBI Taxonomy" id="521012"/>
    <lineage>
        <taxon>Bacteria</taxon>
        <taxon>Pseudomonadati</taxon>
        <taxon>Pseudomonadota</taxon>
        <taxon>Gammaproteobacteria</taxon>
        <taxon>Alteromonadales</taxon>
        <taxon>Alteromonadaceae</taxon>
        <taxon>Glaciecola</taxon>
    </lineage>
</organism>
<dbReference type="Gene3D" id="1.10.3210.10">
    <property type="entry name" value="Hypothetical protein af1432"/>
    <property type="match status" value="1"/>
</dbReference>
<keyword evidence="4" id="KW-1185">Reference proteome</keyword>
<protein>
    <submittedName>
        <fullName evidence="3">HD-GYP domain-containing protein</fullName>
        <ecNumber evidence="3">3.1.4.-</ecNumber>
    </submittedName>
</protein>
<dbReference type="PANTHER" id="PTHR43155:SF2">
    <property type="entry name" value="CYCLIC DI-GMP PHOSPHODIESTERASE PA4108"/>
    <property type="match status" value="1"/>
</dbReference>
<evidence type="ECO:0000313" key="3">
    <source>
        <dbReference type="EMBL" id="MFC4701927.1"/>
    </source>
</evidence>
<dbReference type="PROSITE" id="PS51832">
    <property type="entry name" value="HD_GYP"/>
    <property type="match status" value="1"/>
</dbReference>
<sequence length="408" mass="45606">MNQIVNIENVKIGMYLLRISACSTNLEVKSQGLIKSSGTIASLKRRGVESIEIDLDKSVHAQKKSKAADSTNDVESDVPDVSLTAPRPKPFVKLTFEQQQAHLAKADKLYTQARSAQTRFMKQLRTADSPDFDALNHVCQDIIDSVFENPEALSCLVMLKDTNDYLVEHSLNCSILMSLFARHRNFSQADIEDFTMAGLLMDVGMTLLPQDLGSRSDEFSPADIVLMQTHVDIGIEVIERFADVPPMVYDIIKNHHERIDGSGYPKQKTAEQISEYAQMAGIVDCYDAMITDRAYRSSMSSQEVLETLSANPAFSSDLVQSFIEAIGLYPVGSLVHLKSEKLAIVVQKHKDNPLKPRVMSFYSIRNKHHAEVKIIDLTKSSDKILGAVRPEEFDLNLSKFFKSVLFQG</sequence>
<dbReference type="EMBL" id="JBHSGU010000029">
    <property type="protein sequence ID" value="MFC4701927.1"/>
    <property type="molecule type" value="Genomic_DNA"/>
</dbReference>
<name>A0ABV9LZH6_9ALTE</name>
<proteinExistence type="predicted"/>
<accession>A0ABV9LZH6</accession>
<dbReference type="RefSeq" id="WP_382410861.1">
    <property type="nucleotide sequence ID" value="NZ_JBHSGU010000029.1"/>
</dbReference>
<dbReference type="PANTHER" id="PTHR43155">
    <property type="entry name" value="CYCLIC DI-GMP PHOSPHODIESTERASE PA4108-RELATED"/>
    <property type="match status" value="1"/>
</dbReference>
<dbReference type="CDD" id="cd00077">
    <property type="entry name" value="HDc"/>
    <property type="match status" value="1"/>
</dbReference>
<dbReference type="GO" id="GO:0016787">
    <property type="term" value="F:hydrolase activity"/>
    <property type="evidence" value="ECO:0007669"/>
    <property type="project" value="UniProtKB-KW"/>
</dbReference>
<dbReference type="Pfam" id="PF11871">
    <property type="entry name" value="DUF3391"/>
    <property type="match status" value="1"/>
</dbReference>
<evidence type="ECO:0000313" key="4">
    <source>
        <dbReference type="Proteomes" id="UP001595897"/>
    </source>
</evidence>
<dbReference type="Proteomes" id="UP001595897">
    <property type="component" value="Unassembled WGS sequence"/>
</dbReference>
<dbReference type="Pfam" id="PF13487">
    <property type="entry name" value="HD_5"/>
    <property type="match status" value="1"/>
</dbReference>
<dbReference type="SUPFAM" id="SSF109604">
    <property type="entry name" value="HD-domain/PDEase-like"/>
    <property type="match status" value="1"/>
</dbReference>
<dbReference type="InterPro" id="IPR021812">
    <property type="entry name" value="DUF3391"/>
</dbReference>
<dbReference type="EC" id="3.1.4.-" evidence="3"/>
<feature type="domain" description="HD-GYP" evidence="2">
    <location>
        <begin position="144"/>
        <end position="340"/>
    </location>
</feature>
<comment type="caution">
    <text evidence="3">The sequence shown here is derived from an EMBL/GenBank/DDBJ whole genome shotgun (WGS) entry which is preliminary data.</text>
</comment>
<reference evidence="4" key="1">
    <citation type="journal article" date="2019" name="Int. J. Syst. Evol. Microbiol.">
        <title>The Global Catalogue of Microorganisms (GCM) 10K type strain sequencing project: providing services to taxonomists for standard genome sequencing and annotation.</title>
        <authorList>
            <consortium name="The Broad Institute Genomics Platform"/>
            <consortium name="The Broad Institute Genome Sequencing Center for Infectious Disease"/>
            <person name="Wu L."/>
            <person name="Ma J."/>
        </authorList>
    </citation>
    <scope>NUCLEOTIDE SEQUENCE [LARGE SCALE GENOMIC DNA]</scope>
    <source>
        <strain evidence="4">KACC 12507</strain>
    </source>
</reference>